<dbReference type="InterPro" id="IPR033900">
    <property type="entry name" value="Gram_neg_porin_domain"/>
</dbReference>
<dbReference type="CDD" id="cd00342">
    <property type="entry name" value="gram_neg_porins"/>
    <property type="match status" value="1"/>
</dbReference>
<keyword evidence="3" id="KW-0813">Transport</keyword>
<feature type="signal peptide" evidence="11">
    <location>
        <begin position="1"/>
        <end position="20"/>
    </location>
</feature>
<dbReference type="SUPFAM" id="SSF56935">
    <property type="entry name" value="Porins"/>
    <property type="match status" value="1"/>
</dbReference>
<name>A0A4P8IZG8_9BURK</name>
<dbReference type="EMBL" id="CP040078">
    <property type="protein sequence ID" value="QCP53876.1"/>
    <property type="molecule type" value="Genomic_DNA"/>
</dbReference>
<evidence type="ECO:0000256" key="11">
    <source>
        <dbReference type="SAM" id="SignalP"/>
    </source>
</evidence>
<evidence type="ECO:0000256" key="2">
    <source>
        <dbReference type="ARBA" id="ARBA00011233"/>
    </source>
</evidence>
<dbReference type="RefSeq" id="WP_137336645.1">
    <property type="nucleotide sequence ID" value="NZ_CP040078.1"/>
</dbReference>
<dbReference type="OrthoDB" id="8982743at2"/>
<dbReference type="InterPro" id="IPR023614">
    <property type="entry name" value="Porin_dom_sf"/>
</dbReference>
<dbReference type="Gene3D" id="2.40.160.10">
    <property type="entry name" value="Porin"/>
    <property type="match status" value="1"/>
</dbReference>
<evidence type="ECO:0000256" key="4">
    <source>
        <dbReference type="ARBA" id="ARBA00022452"/>
    </source>
</evidence>
<evidence type="ECO:0000313" key="13">
    <source>
        <dbReference type="EMBL" id="QCP53876.1"/>
    </source>
</evidence>
<evidence type="ECO:0000256" key="7">
    <source>
        <dbReference type="ARBA" id="ARBA00023065"/>
    </source>
</evidence>
<dbReference type="AlphaFoldDB" id="A0A4P8IZG8"/>
<evidence type="ECO:0000259" key="12">
    <source>
        <dbReference type="Pfam" id="PF13609"/>
    </source>
</evidence>
<organism evidence="13 14">
    <name type="scientific">Trinickia violacea</name>
    <dbReference type="NCBI Taxonomy" id="2571746"/>
    <lineage>
        <taxon>Bacteria</taxon>
        <taxon>Pseudomonadati</taxon>
        <taxon>Pseudomonadota</taxon>
        <taxon>Betaproteobacteria</taxon>
        <taxon>Burkholderiales</taxon>
        <taxon>Burkholderiaceae</taxon>
        <taxon>Trinickia</taxon>
    </lineage>
</organism>
<feature type="chain" id="PRO_5020590874" evidence="11">
    <location>
        <begin position="21"/>
        <end position="393"/>
    </location>
</feature>
<keyword evidence="10" id="KW-0998">Cell outer membrane</keyword>
<keyword evidence="7" id="KW-0406">Ion transport</keyword>
<keyword evidence="5" id="KW-0812">Transmembrane</keyword>
<protein>
    <submittedName>
        <fullName evidence="13">Porin</fullName>
    </submittedName>
</protein>
<dbReference type="PANTHER" id="PTHR34501:SF9">
    <property type="entry name" value="MAJOR OUTER MEMBRANE PROTEIN P.IA"/>
    <property type="match status" value="1"/>
</dbReference>
<dbReference type="InterPro" id="IPR050298">
    <property type="entry name" value="Gram-neg_bact_OMP"/>
</dbReference>
<comment type="subunit">
    <text evidence="2">Homotrimer.</text>
</comment>
<keyword evidence="14" id="KW-1185">Reference proteome</keyword>
<dbReference type="Proteomes" id="UP000298656">
    <property type="component" value="Chromosome 2"/>
</dbReference>
<dbReference type="InterPro" id="IPR002299">
    <property type="entry name" value="Porin_Neis"/>
</dbReference>
<dbReference type="GO" id="GO:0009279">
    <property type="term" value="C:cell outer membrane"/>
    <property type="evidence" value="ECO:0007669"/>
    <property type="project" value="UniProtKB-SubCell"/>
</dbReference>
<evidence type="ECO:0000256" key="1">
    <source>
        <dbReference type="ARBA" id="ARBA00004571"/>
    </source>
</evidence>
<evidence type="ECO:0000256" key="3">
    <source>
        <dbReference type="ARBA" id="ARBA00022448"/>
    </source>
</evidence>
<evidence type="ECO:0000256" key="6">
    <source>
        <dbReference type="ARBA" id="ARBA00022729"/>
    </source>
</evidence>
<dbReference type="GO" id="GO:0015288">
    <property type="term" value="F:porin activity"/>
    <property type="evidence" value="ECO:0007669"/>
    <property type="project" value="UniProtKB-KW"/>
</dbReference>
<dbReference type="GO" id="GO:0006811">
    <property type="term" value="P:monoatomic ion transport"/>
    <property type="evidence" value="ECO:0007669"/>
    <property type="project" value="UniProtKB-KW"/>
</dbReference>
<dbReference type="GO" id="GO:0046930">
    <property type="term" value="C:pore complex"/>
    <property type="evidence" value="ECO:0007669"/>
    <property type="project" value="UniProtKB-KW"/>
</dbReference>
<keyword evidence="4" id="KW-1134">Transmembrane beta strand</keyword>
<proteinExistence type="predicted"/>
<keyword evidence="9" id="KW-0472">Membrane</keyword>
<dbReference type="PANTHER" id="PTHR34501">
    <property type="entry name" value="PROTEIN YDDL-RELATED"/>
    <property type="match status" value="1"/>
</dbReference>
<evidence type="ECO:0000313" key="14">
    <source>
        <dbReference type="Proteomes" id="UP000298656"/>
    </source>
</evidence>
<evidence type="ECO:0000256" key="8">
    <source>
        <dbReference type="ARBA" id="ARBA00023114"/>
    </source>
</evidence>
<accession>A0A4P8IZG8</accession>
<keyword evidence="8" id="KW-0626">Porin</keyword>
<sequence length="393" mass="42247">MKKHVISLAVLSAFAAPVFAQSSVTLYGVIDEGLNYTNKVATSTGGHSVWEMQSGYAQGSRWGLKGTEDLGGGLKAIFQLENGFDVNTGKLGQGGLEFGRQAYVGLTQDQYGTLTLGRQYDSVVDYLAPLTANGNWGGYLLSHPYDNDNTDNSFRLNNTVKYASPVIAGFQAGGTYSFSNNTGFANNRAYSLGATYTFGGLQFAGAYMAIDNPGTNGSGAVTTTDANFISSKLQVFGGGVNYTFGPATAGFVYTNSYIQHPLGTTYLTDPTTGVNPAPLTSLANPTHSLRFQNFEINGKYQITPAFYVGAQYVYTYTNFNAADGNVHPKYQTFGFMADYNLSKRTDFYFQTAYEHVSSGGTGTQLDQAFIPGTDNSSSTTNQVAVRLAIRHKF</sequence>
<comment type="subcellular location">
    <subcellularLocation>
        <location evidence="1">Cell outer membrane</location>
        <topology evidence="1">Multi-pass membrane protein</topology>
    </subcellularLocation>
</comment>
<keyword evidence="6 11" id="KW-0732">Signal</keyword>
<gene>
    <name evidence="13" type="ORF">FAZ95_33305</name>
</gene>
<evidence type="ECO:0000256" key="5">
    <source>
        <dbReference type="ARBA" id="ARBA00022692"/>
    </source>
</evidence>
<dbReference type="PRINTS" id="PR00184">
    <property type="entry name" value="NEISSPPORIN"/>
</dbReference>
<feature type="domain" description="Porin" evidence="12">
    <location>
        <begin position="8"/>
        <end position="355"/>
    </location>
</feature>
<evidence type="ECO:0000256" key="9">
    <source>
        <dbReference type="ARBA" id="ARBA00023136"/>
    </source>
</evidence>
<evidence type="ECO:0000256" key="10">
    <source>
        <dbReference type="ARBA" id="ARBA00023237"/>
    </source>
</evidence>
<reference evidence="13 14" key="1">
    <citation type="submission" date="2019-05" db="EMBL/GenBank/DDBJ databases">
        <title>Burkholderia sp. DHOD12, isolated from subtropical forest soil.</title>
        <authorList>
            <person name="Gao Z.-H."/>
            <person name="Qiu L.-H."/>
        </authorList>
    </citation>
    <scope>NUCLEOTIDE SEQUENCE [LARGE SCALE GENOMIC DNA]</scope>
    <source>
        <strain evidence="13 14">DHOD12</strain>
    </source>
</reference>
<dbReference type="KEGG" id="tvl:FAZ95_33305"/>
<dbReference type="Pfam" id="PF13609">
    <property type="entry name" value="Porin_4"/>
    <property type="match status" value="1"/>
</dbReference>